<proteinExistence type="predicted"/>
<feature type="compositionally biased region" description="Low complexity" evidence="1">
    <location>
        <begin position="31"/>
        <end position="44"/>
    </location>
</feature>
<evidence type="ECO:0000313" key="3">
    <source>
        <dbReference type="Proteomes" id="UP001497444"/>
    </source>
</evidence>
<accession>A0ABP0W290</accession>
<sequence>MPESTTIWQSTPAGHNHDWVADKERIIVPKGDATSSSDSDTGTDGSEHGDAVSSPVKQVEYEDEFGEDELGQLVKSEGPSEILQLILQEQVDDFMNEEITEGDDYADWIRWVADAEQSMRAERTPNDTVTFMLQ</sequence>
<feature type="region of interest" description="Disordered" evidence="1">
    <location>
        <begin position="1"/>
        <end position="58"/>
    </location>
</feature>
<feature type="compositionally biased region" description="Polar residues" evidence="1">
    <location>
        <begin position="1"/>
        <end position="13"/>
    </location>
</feature>
<protein>
    <submittedName>
        <fullName evidence="2">Uncharacterized protein</fullName>
    </submittedName>
</protein>
<gene>
    <name evidence="2" type="ORF">CSSPJE1EN1_LOCUS4933</name>
</gene>
<feature type="compositionally biased region" description="Basic and acidic residues" evidence="1">
    <location>
        <begin position="15"/>
        <end position="27"/>
    </location>
</feature>
<dbReference type="Proteomes" id="UP001497444">
    <property type="component" value="Chromosome 12"/>
</dbReference>
<reference evidence="2" key="1">
    <citation type="submission" date="2024-02" db="EMBL/GenBank/DDBJ databases">
        <authorList>
            <consortium name="ELIXIR-Norway"/>
            <consortium name="Elixir Norway"/>
        </authorList>
    </citation>
    <scope>NUCLEOTIDE SEQUENCE</scope>
</reference>
<name>A0ABP0W290_9BRYO</name>
<keyword evidence="3" id="KW-1185">Reference proteome</keyword>
<evidence type="ECO:0000313" key="2">
    <source>
        <dbReference type="EMBL" id="CAK9259455.1"/>
    </source>
</evidence>
<dbReference type="EMBL" id="OZ020107">
    <property type="protein sequence ID" value="CAK9259455.1"/>
    <property type="molecule type" value="Genomic_DNA"/>
</dbReference>
<evidence type="ECO:0000256" key="1">
    <source>
        <dbReference type="SAM" id="MobiDB-lite"/>
    </source>
</evidence>
<organism evidence="2 3">
    <name type="scientific">Sphagnum jensenii</name>
    <dbReference type="NCBI Taxonomy" id="128206"/>
    <lineage>
        <taxon>Eukaryota</taxon>
        <taxon>Viridiplantae</taxon>
        <taxon>Streptophyta</taxon>
        <taxon>Embryophyta</taxon>
        <taxon>Bryophyta</taxon>
        <taxon>Sphagnophytina</taxon>
        <taxon>Sphagnopsida</taxon>
        <taxon>Sphagnales</taxon>
        <taxon>Sphagnaceae</taxon>
        <taxon>Sphagnum</taxon>
    </lineage>
</organism>